<dbReference type="PANTHER" id="PTHR10629:SF52">
    <property type="entry name" value="DNA (CYTOSINE-5)-METHYLTRANSFERASE 1"/>
    <property type="match status" value="1"/>
</dbReference>
<comment type="caution">
    <text evidence="8">The sequence shown here is derived from an EMBL/GenBank/DDBJ whole genome shotgun (WGS) entry which is preliminary data.</text>
</comment>
<dbReference type="PROSITE" id="PS00095">
    <property type="entry name" value="C5_MTASE_2"/>
    <property type="match status" value="1"/>
</dbReference>
<evidence type="ECO:0000313" key="8">
    <source>
        <dbReference type="EMBL" id="MBW6396041.1"/>
    </source>
</evidence>
<keyword evidence="3 5" id="KW-0949">S-adenosyl-L-methionine</keyword>
<dbReference type="SUPFAM" id="SSF53335">
    <property type="entry name" value="S-adenosyl-L-methionine-dependent methyltransferases"/>
    <property type="match status" value="2"/>
</dbReference>
<comment type="similarity">
    <text evidence="5 6">Belongs to the class I-like SAM-binding methyltransferase superfamily. C5-methyltransferase family.</text>
</comment>
<name>A0ABS7A171_9DEIN</name>
<sequence length="405" mass="44925">MYRLFNHQTSSLSELDLEMIRHVPAGGNWRDIPASIPSKRLEQIRKSGGRTTYYGRLRWDAPAYTINTYFNRPGNGTFIHPDDGSDGRPPQHRLISFREAARLQSFPDRYRFYGPKSSLLKQIGNAVPPLLAYAVARQLDGETVAEVFAGAGGMSLGFALAGFAVLSALDIDRHAMTTYGANHPSTEVIVGDILDPGTREQFVEETLSKLGGQDLDGLIGGPPCQGFSTAGWRRADDPRNRLWVAYMWVLEALRPRWFVLENVPGMASMKARGAEDGQIGGRLTVLDVMIRAFRDLGYRLDVGVLNAVDFGVPQRRKRLFVIGTRDDQRQTYTLPRPLVERPLTVRDAIGNLPPLGVNDGKEELVLRELPPRTLYQSWVQGEIGVEDLIQVLSGEAGAAQVPLFV</sequence>
<keyword evidence="1 5" id="KW-0489">Methyltransferase</keyword>
<dbReference type="RefSeq" id="WP_219760492.1">
    <property type="nucleotide sequence ID" value="NZ_JAHXRS010000030.1"/>
</dbReference>
<dbReference type="GO" id="GO:0032259">
    <property type="term" value="P:methylation"/>
    <property type="evidence" value="ECO:0007669"/>
    <property type="project" value="UniProtKB-KW"/>
</dbReference>
<evidence type="ECO:0000256" key="5">
    <source>
        <dbReference type="PROSITE-ProRule" id="PRU01016"/>
    </source>
</evidence>
<keyword evidence="2 5" id="KW-0808">Transferase</keyword>
<protein>
    <recommendedName>
        <fullName evidence="7">Cytosine-specific methyltransferase</fullName>
        <ecNumber evidence="7">2.1.1.37</ecNumber>
    </recommendedName>
</protein>
<dbReference type="GO" id="GO:0003886">
    <property type="term" value="F:DNA (cytosine-5-)-methyltransferase activity"/>
    <property type="evidence" value="ECO:0007669"/>
    <property type="project" value="UniProtKB-EC"/>
</dbReference>
<dbReference type="Pfam" id="PF00145">
    <property type="entry name" value="DNA_methylase"/>
    <property type="match status" value="2"/>
</dbReference>
<dbReference type="PROSITE" id="PS00094">
    <property type="entry name" value="C5_MTASE_1"/>
    <property type="match status" value="1"/>
</dbReference>
<evidence type="ECO:0000256" key="2">
    <source>
        <dbReference type="ARBA" id="ARBA00022679"/>
    </source>
</evidence>
<dbReference type="EC" id="2.1.1.37" evidence="7"/>
<dbReference type="Gene3D" id="3.40.50.150">
    <property type="entry name" value="Vaccinia Virus protein VP39"/>
    <property type="match status" value="1"/>
</dbReference>
<reference evidence="8 9" key="1">
    <citation type="submission" date="2021-07" db="EMBL/GenBank/DDBJ databases">
        <title>Thermus aquaticus gen. n. and sp. n., a nonsporulating extreme thermophile.</title>
        <authorList>
            <person name="Hu C.-J."/>
            <person name="Li W.-J."/>
            <person name="Xian W.-D."/>
        </authorList>
    </citation>
    <scope>NUCLEOTIDE SEQUENCE [LARGE SCALE GENOMIC DNA]</scope>
    <source>
        <strain evidence="8 9">SYSU G05001</strain>
    </source>
</reference>
<evidence type="ECO:0000256" key="7">
    <source>
        <dbReference type="RuleBase" id="RU000417"/>
    </source>
</evidence>
<organism evidence="8 9">
    <name type="scientific">Thermus brevis</name>
    <dbReference type="NCBI Taxonomy" id="2862456"/>
    <lineage>
        <taxon>Bacteria</taxon>
        <taxon>Thermotogati</taxon>
        <taxon>Deinococcota</taxon>
        <taxon>Deinococci</taxon>
        <taxon>Thermales</taxon>
        <taxon>Thermaceae</taxon>
        <taxon>Thermus</taxon>
    </lineage>
</organism>
<dbReference type="InterPro" id="IPR018117">
    <property type="entry name" value="C5_DNA_meth_AS"/>
</dbReference>
<keyword evidence="4" id="KW-0680">Restriction system</keyword>
<gene>
    <name evidence="8" type="primary">dcm</name>
    <name evidence="8" type="ORF">KZX47_12890</name>
</gene>
<dbReference type="PROSITE" id="PS51679">
    <property type="entry name" value="SAM_MT_C5"/>
    <property type="match status" value="1"/>
</dbReference>
<accession>A0ABS7A171</accession>
<dbReference type="Gene3D" id="3.90.120.10">
    <property type="entry name" value="DNA Methylase, subunit A, domain 2"/>
    <property type="match status" value="1"/>
</dbReference>
<dbReference type="InterPro" id="IPR031303">
    <property type="entry name" value="C5_meth_CS"/>
</dbReference>
<evidence type="ECO:0000256" key="4">
    <source>
        <dbReference type="ARBA" id="ARBA00022747"/>
    </source>
</evidence>
<dbReference type="PRINTS" id="PR00105">
    <property type="entry name" value="C5METTRFRASE"/>
</dbReference>
<proteinExistence type="inferred from homology"/>
<dbReference type="Proteomes" id="UP000724268">
    <property type="component" value="Unassembled WGS sequence"/>
</dbReference>
<feature type="active site" evidence="5">
    <location>
        <position position="224"/>
    </location>
</feature>
<keyword evidence="9" id="KW-1185">Reference proteome</keyword>
<dbReference type="InterPro" id="IPR001525">
    <property type="entry name" value="C5_MeTfrase"/>
</dbReference>
<dbReference type="InterPro" id="IPR029063">
    <property type="entry name" value="SAM-dependent_MTases_sf"/>
</dbReference>
<comment type="catalytic activity">
    <reaction evidence="7">
        <text>a 2'-deoxycytidine in DNA + S-adenosyl-L-methionine = a 5-methyl-2'-deoxycytidine in DNA + S-adenosyl-L-homocysteine + H(+)</text>
        <dbReference type="Rhea" id="RHEA:13681"/>
        <dbReference type="Rhea" id="RHEA-COMP:11369"/>
        <dbReference type="Rhea" id="RHEA-COMP:11370"/>
        <dbReference type="ChEBI" id="CHEBI:15378"/>
        <dbReference type="ChEBI" id="CHEBI:57856"/>
        <dbReference type="ChEBI" id="CHEBI:59789"/>
        <dbReference type="ChEBI" id="CHEBI:85452"/>
        <dbReference type="ChEBI" id="CHEBI:85454"/>
        <dbReference type="EC" id="2.1.1.37"/>
    </reaction>
</comment>
<evidence type="ECO:0000313" key="9">
    <source>
        <dbReference type="Proteomes" id="UP000724268"/>
    </source>
</evidence>
<evidence type="ECO:0000256" key="3">
    <source>
        <dbReference type="ARBA" id="ARBA00022691"/>
    </source>
</evidence>
<dbReference type="InterPro" id="IPR050390">
    <property type="entry name" value="C5-Methyltransferase"/>
</dbReference>
<dbReference type="EMBL" id="JAHXRS010000030">
    <property type="protein sequence ID" value="MBW6396041.1"/>
    <property type="molecule type" value="Genomic_DNA"/>
</dbReference>
<dbReference type="NCBIfam" id="TIGR00675">
    <property type="entry name" value="dcm"/>
    <property type="match status" value="1"/>
</dbReference>
<evidence type="ECO:0000256" key="1">
    <source>
        <dbReference type="ARBA" id="ARBA00022603"/>
    </source>
</evidence>
<dbReference type="PANTHER" id="PTHR10629">
    <property type="entry name" value="CYTOSINE-SPECIFIC METHYLTRANSFERASE"/>
    <property type="match status" value="1"/>
</dbReference>
<evidence type="ECO:0000256" key="6">
    <source>
        <dbReference type="RuleBase" id="RU000416"/>
    </source>
</evidence>